<keyword evidence="2" id="KW-1185">Reference proteome</keyword>
<reference evidence="1" key="1">
    <citation type="submission" date="2024-03" db="EMBL/GenBank/DDBJ databases">
        <title>Whole genome sequecning of epiphytes from Marcgravia umbellata leaves.</title>
        <authorList>
            <person name="Kumar G."/>
            <person name="Savka M.A."/>
        </authorList>
    </citation>
    <scope>NUCLEOTIDE SEQUENCE</scope>
    <source>
        <strain evidence="1">RIT_BL5</strain>
    </source>
</reference>
<comment type="caution">
    <text evidence="1">The sequence shown here is derived from an EMBL/GenBank/DDBJ whole genome shotgun (WGS) entry which is preliminary data.</text>
</comment>
<accession>A0ACC6P5X3</accession>
<dbReference type="Proteomes" id="UP001380953">
    <property type="component" value="Unassembled WGS sequence"/>
</dbReference>
<protein>
    <submittedName>
        <fullName evidence="1">Uncharacterized protein</fullName>
    </submittedName>
</protein>
<gene>
    <name evidence="1" type="ORF">WKI47_00070</name>
</gene>
<proteinExistence type="predicted"/>
<evidence type="ECO:0000313" key="2">
    <source>
        <dbReference type="Proteomes" id="UP001380953"/>
    </source>
</evidence>
<dbReference type="EMBL" id="JBBKAR010000001">
    <property type="protein sequence ID" value="MEJ8302301.1"/>
    <property type="molecule type" value="Genomic_DNA"/>
</dbReference>
<evidence type="ECO:0000313" key="1">
    <source>
        <dbReference type="EMBL" id="MEJ8302301.1"/>
    </source>
</evidence>
<name>A0ACC6P5X3_9BACL</name>
<sequence>MRINRIKALLLKLVRIFRKMVMISILAVVLLVAAVFSLYIVFPIWNNVHLYTFAHQLKKVPMPEDTVFVEMETTVGKLNGNGNGIDFFAAMLVKSELGSSELFDYYKAASFTGAKSDEHKVAIGVSAARGDELKSQYVEREKLKFHKLRSTEDFSGYYVVTLYDGGYEALFDLRGN</sequence>
<organism evidence="1 2">
    <name type="scientific">Saccharibacillus sacchari</name>
    <dbReference type="NCBI Taxonomy" id="456493"/>
    <lineage>
        <taxon>Bacteria</taxon>
        <taxon>Bacillati</taxon>
        <taxon>Bacillota</taxon>
        <taxon>Bacilli</taxon>
        <taxon>Bacillales</taxon>
        <taxon>Paenibacillaceae</taxon>
        <taxon>Saccharibacillus</taxon>
    </lineage>
</organism>